<keyword evidence="3" id="KW-1185">Reference proteome</keyword>
<dbReference type="AlphaFoldDB" id="A0A0U1LTF4"/>
<accession>A0A0U1LTF4</accession>
<evidence type="ECO:0000313" key="3">
    <source>
        <dbReference type="Proteomes" id="UP000054383"/>
    </source>
</evidence>
<dbReference type="EMBL" id="CVMT01000002">
    <property type="protein sequence ID" value="CRG86525.1"/>
    <property type="molecule type" value="Genomic_DNA"/>
</dbReference>
<organism evidence="2 3">
    <name type="scientific">Talaromyces islandicus</name>
    <name type="common">Penicillium islandicum</name>
    <dbReference type="NCBI Taxonomy" id="28573"/>
    <lineage>
        <taxon>Eukaryota</taxon>
        <taxon>Fungi</taxon>
        <taxon>Dikarya</taxon>
        <taxon>Ascomycota</taxon>
        <taxon>Pezizomycotina</taxon>
        <taxon>Eurotiomycetes</taxon>
        <taxon>Eurotiomycetidae</taxon>
        <taxon>Eurotiales</taxon>
        <taxon>Trichocomaceae</taxon>
        <taxon>Talaromyces</taxon>
        <taxon>Talaromyces sect. Islandici</taxon>
    </lineage>
</organism>
<dbReference type="OrthoDB" id="6359816at2759"/>
<name>A0A0U1LTF4_TALIS</name>
<sequence length="537" mass="61574">MEFSPTNMKHTDANEAEEETSSTTSDYSSFVFDNDNLPNRAEIPLFMLVHQENTQIRATPHGYKVYDFMISVVKRGLLKSTTVLVRSRESRTLFRMHKELFEATMVHFPFIFAHLPDMTEEVYTFHLGSDLTVARFVIWLYYHGYPEHFNLDTPMRIKMPTSRWSSLEDYLAQTPRPRLSSLTSAINIAVDRDPIAYGQEQPIFYTQAQQEYITDSFPFLVHLRVALGLQHMRDLTVVLYREHCRHDIYHTWSPWYDHLGEDTRDYSPEVFFKWFDSSGKKLMKEWTRAANKPAKCITPGRLHLQLICHVEELSTGKAVVAPLLNFPVLEDCTISLGKLQINGLVDLANITRLQAKGKSQAFEAAAIVLVVIPPLRVSDVGVGDFLQLCSSNNREWNPSGLTLSIYLPIITRIAVDDPNPGAFTQDKYALTPFVHDTFSNFFSALSKFRNLNRLFVYVIQENPGLPFADSVKFTSHGGKAWRYMEKSLEQMVMGQYDSNDVGKWPSPSGRDWKKDLLRAAQHWGPEVVAQADDYFSS</sequence>
<evidence type="ECO:0000313" key="2">
    <source>
        <dbReference type="EMBL" id="CRG86525.1"/>
    </source>
</evidence>
<feature type="region of interest" description="Disordered" evidence="1">
    <location>
        <begin position="1"/>
        <end position="27"/>
    </location>
</feature>
<reference evidence="2 3" key="1">
    <citation type="submission" date="2015-04" db="EMBL/GenBank/DDBJ databases">
        <authorList>
            <person name="Syromyatnikov M.Y."/>
            <person name="Popov V.N."/>
        </authorList>
    </citation>
    <scope>NUCLEOTIDE SEQUENCE [LARGE SCALE GENOMIC DNA]</scope>
    <source>
        <strain evidence="2">WF-38-12</strain>
    </source>
</reference>
<protein>
    <submittedName>
        <fullName evidence="2">Uncharacterized protein</fullName>
    </submittedName>
</protein>
<evidence type="ECO:0000256" key="1">
    <source>
        <dbReference type="SAM" id="MobiDB-lite"/>
    </source>
</evidence>
<gene>
    <name evidence="2" type="ORF">PISL3812_03531</name>
</gene>
<proteinExistence type="predicted"/>
<dbReference type="Proteomes" id="UP000054383">
    <property type="component" value="Unassembled WGS sequence"/>
</dbReference>